<dbReference type="SUPFAM" id="SSF53335">
    <property type="entry name" value="S-adenosyl-L-methionine-dependent methyltransferases"/>
    <property type="match status" value="1"/>
</dbReference>
<dbReference type="Pfam" id="PF07942">
    <property type="entry name" value="CARME"/>
    <property type="match status" value="1"/>
</dbReference>
<dbReference type="InterPro" id="IPR029063">
    <property type="entry name" value="SAM-dependent_MTases_sf"/>
</dbReference>
<reference evidence="1 2" key="1">
    <citation type="submission" date="2014-04" db="EMBL/GenBank/DDBJ databases">
        <authorList>
            <consortium name="DOE Joint Genome Institute"/>
            <person name="Kuo A."/>
            <person name="Kohler A."/>
            <person name="Nagy L.G."/>
            <person name="Floudas D."/>
            <person name="Copeland A."/>
            <person name="Barry K.W."/>
            <person name="Cichocki N."/>
            <person name="Veneault-Fourrey C."/>
            <person name="LaButti K."/>
            <person name="Lindquist E.A."/>
            <person name="Lipzen A."/>
            <person name="Lundell T."/>
            <person name="Morin E."/>
            <person name="Murat C."/>
            <person name="Sun H."/>
            <person name="Tunlid A."/>
            <person name="Henrissat B."/>
            <person name="Grigoriev I.V."/>
            <person name="Hibbett D.S."/>
            <person name="Martin F."/>
            <person name="Nordberg H.P."/>
            <person name="Cantor M.N."/>
            <person name="Hua S.X."/>
        </authorList>
    </citation>
    <scope>NUCLEOTIDE SEQUENCE [LARGE SCALE GENOMIC DNA]</scope>
    <source>
        <strain evidence="1 2">LaAM-08-1</strain>
    </source>
</reference>
<dbReference type="AlphaFoldDB" id="A0A0C9XCA4"/>
<organism evidence="1 2">
    <name type="scientific">Laccaria amethystina LaAM-08-1</name>
    <dbReference type="NCBI Taxonomy" id="1095629"/>
    <lineage>
        <taxon>Eukaryota</taxon>
        <taxon>Fungi</taxon>
        <taxon>Dikarya</taxon>
        <taxon>Basidiomycota</taxon>
        <taxon>Agaricomycotina</taxon>
        <taxon>Agaricomycetes</taxon>
        <taxon>Agaricomycetidae</taxon>
        <taxon>Agaricales</taxon>
        <taxon>Agaricineae</taxon>
        <taxon>Hydnangiaceae</taxon>
        <taxon>Laccaria</taxon>
    </lineage>
</organism>
<dbReference type="InterPro" id="IPR012901">
    <property type="entry name" value="CARME"/>
</dbReference>
<keyword evidence="2" id="KW-1185">Reference proteome</keyword>
<dbReference type="GO" id="GO:0008757">
    <property type="term" value="F:S-adenosylmethionine-dependent methyltransferase activity"/>
    <property type="evidence" value="ECO:0007669"/>
    <property type="project" value="InterPro"/>
</dbReference>
<evidence type="ECO:0008006" key="3">
    <source>
        <dbReference type="Google" id="ProtNLM"/>
    </source>
</evidence>
<name>A0A0C9XCA4_9AGAR</name>
<dbReference type="OrthoDB" id="978at2759"/>
<dbReference type="HOGENOM" id="CLU_030612_0_0_1"/>
<dbReference type="Gene3D" id="3.40.50.150">
    <property type="entry name" value="Vaccinia Virus protein VP39"/>
    <property type="match status" value="1"/>
</dbReference>
<dbReference type="Proteomes" id="UP000054477">
    <property type="component" value="Unassembled WGS sequence"/>
</dbReference>
<evidence type="ECO:0000313" key="1">
    <source>
        <dbReference type="EMBL" id="KIK02481.1"/>
    </source>
</evidence>
<dbReference type="PANTHER" id="PTHR12303">
    <property type="entry name" value="CARNOSINE N-METHYLTRANSFERASE"/>
    <property type="match status" value="1"/>
</dbReference>
<sequence>MSAEEQSRIRASYATLGRAHKNLGRKIGYPQKLDQLRDVTALNATVAESIAELASEGFPSLSSIPSADVSAADFARVRESLKHFIRDWSEEGAPEREKIFTPILDLLKQVDVDERARKRVLVPGSGLGRLAWEISQLGFETTANELSSFMTLAFRFLLSPKTTTTPNEHHLRPYAHWFSHQRSNASTFRRISFPDVVPRLSSNLLLIEKDFLTLTSPSASPLDKTEFWTKSAADSGAGYDFIVTLFFIDTSINVFATMEHIFKLLRPGGSWINLGPLLWTGGGQSKIELSLEEVLQAAEEIGFVIQRDDDDSSLEAMKTVKCEYTGDRNAMMCWTYKAEFWVARKFK</sequence>
<dbReference type="EMBL" id="KN838592">
    <property type="protein sequence ID" value="KIK02481.1"/>
    <property type="molecule type" value="Genomic_DNA"/>
</dbReference>
<dbReference type="STRING" id="1095629.A0A0C9XCA4"/>
<gene>
    <name evidence="1" type="ORF">K443DRAFT_96784</name>
</gene>
<accession>A0A0C9XCA4</accession>
<dbReference type="SMART" id="SM01296">
    <property type="entry name" value="N2227"/>
    <property type="match status" value="1"/>
</dbReference>
<reference evidence="2" key="2">
    <citation type="submission" date="2015-01" db="EMBL/GenBank/DDBJ databases">
        <title>Evolutionary Origins and Diversification of the Mycorrhizal Mutualists.</title>
        <authorList>
            <consortium name="DOE Joint Genome Institute"/>
            <consortium name="Mycorrhizal Genomics Consortium"/>
            <person name="Kohler A."/>
            <person name="Kuo A."/>
            <person name="Nagy L.G."/>
            <person name="Floudas D."/>
            <person name="Copeland A."/>
            <person name="Barry K.W."/>
            <person name="Cichocki N."/>
            <person name="Veneault-Fourrey C."/>
            <person name="LaButti K."/>
            <person name="Lindquist E.A."/>
            <person name="Lipzen A."/>
            <person name="Lundell T."/>
            <person name="Morin E."/>
            <person name="Murat C."/>
            <person name="Riley R."/>
            <person name="Ohm R."/>
            <person name="Sun H."/>
            <person name="Tunlid A."/>
            <person name="Henrissat B."/>
            <person name="Grigoriev I.V."/>
            <person name="Hibbett D.S."/>
            <person name="Martin F."/>
        </authorList>
    </citation>
    <scope>NUCLEOTIDE SEQUENCE [LARGE SCALE GENOMIC DNA]</scope>
    <source>
        <strain evidence="2">LaAM-08-1</strain>
    </source>
</reference>
<proteinExistence type="predicted"/>
<dbReference type="PANTHER" id="PTHR12303:SF13">
    <property type="match status" value="1"/>
</dbReference>
<protein>
    <recommendedName>
        <fullName evidence="3">Carnosine N-methyltransferase</fullName>
    </recommendedName>
</protein>
<evidence type="ECO:0000313" key="2">
    <source>
        <dbReference type="Proteomes" id="UP000054477"/>
    </source>
</evidence>